<organism evidence="4 5">
    <name type="scientific">Thelonectria olida</name>
    <dbReference type="NCBI Taxonomy" id="1576542"/>
    <lineage>
        <taxon>Eukaryota</taxon>
        <taxon>Fungi</taxon>
        <taxon>Dikarya</taxon>
        <taxon>Ascomycota</taxon>
        <taxon>Pezizomycotina</taxon>
        <taxon>Sordariomycetes</taxon>
        <taxon>Hypocreomycetidae</taxon>
        <taxon>Hypocreales</taxon>
        <taxon>Nectriaceae</taxon>
        <taxon>Thelonectria</taxon>
    </lineage>
</organism>
<accession>A0A9P9AFT1</accession>
<dbReference type="PANTHER" id="PTHR18860">
    <property type="entry name" value="14-3-3 PROTEIN"/>
    <property type="match status" value="1"/>
</dbReference>
<dbReference type="InterPro" id="IPR000308">
    <property type="entry name" value="14-3-3"/>
</dbReference>
<dbReference type="OrthoDB" id="10260625at2759"/>
<feature type="domain" description="14-3-3" evidence="3">
    <location>
        <begin position="9"/>
        <end position="247"/>
    </location>
</feature>
<evidence type="ECO:0000256" key="2">
    <source>
        <dbReference type="PIRSR" id="PIRSR000868-1"/>
    </source>
</evidence>
<name>A0A9P9AFT1_9HYPO</name>
<comment type="similarity">
    <text evidence="1">Belongs to the 14-3-3 family.</text>
</comment>
<dbReference type="Gene3D" id="1.20.190.20">
    <property type="entry name" value="14-3-3 domain"/>
    <property type="match status" value="1"/>
</dbReference>
<dbReference type="SUPFAM" id="SSF48445">
    <property type="entry name" value="14-3-3 protein"/>
    <property type="match status" value="1"/>
</dbReference>
<evidence type="ECO:0000313" key="4">
    <source>
        <dbReference type="EMBL" id="KAH6874281.1"/>
    </source>
</evidence>
<evidence type="ECO:0000313" key="5">
    <source>
        <dbReference type="Proteomes" id="UP000777438"/>
    </source>
</evidence>
<dbReference type="InterPro" id="IPR036815">
    <property type="entry name" value="14-3-3_dom_sf"/>
</dbReference>
<proteinExistence type="inferred from homology"/>
<gene>
    <name evidence="4" type="ORF">B0T10DRAFT_587791</name>
</gene>
<feature type="site" description="Interaction with phosphoserine on interacting protein" evidence="2">
    <location>
        <position position="61"/>
    </location>
</feature>
<protein>
    <submittedName>
        <fullName evidence="4">14-3-3 domain-containing protein</fullName>
    </submittedName>
</protein>
<dbReference type="PRINTS" id="PR00305">
    <property type="entry name" value="1433ZETA"/>
</dbReference>
<evidence type="ECO:0000259" key="3">
    <source>
        <dbReference type="SMART" id="SM00101"/>
    </source>
</evidence>
<dbReference type="Pfam" id="PF00244">
    <property type="entry name" value="14-3-3"/>
    <property type="match status" value="1"/>
</dbReference>
<feature type="site" description="Interaction with phosphoserine on interacting protein" evidence="2">
    <location>
        <position position="132"/>
    </location>
</feature>
<reference evidence="4 5" key="1">
    <citation type="journal article" date="2021" name="Nat. Commun.">
        <title>Genetic determinants of endophytism in the Arabidopsis root mycobiome.</title>
        <authorList>
            <person name="Mesny F."/>
            <person name="Miyauchi S."/>
            <person name="Thiergart T."/>
            <person name="Pickel B."/>
            <person name="Atanasova L."/>
            <person name="Karlsson M."/>
            <person name="Huettel B."/>
            <person name="Barry K.W."/>
            <person name="Haridas S."/>
            <person name="Chen C."/>
            <person name="Bauer D."/>
            <person name="Andreopoulos W."/>
            <person name="Pangilinan J."/>
            <person name="LaButti K."/>
            <person name="Riley R."/>
            <person name="Lipzen A."/>
            <person name="Clum A."/>
            <person name="Drula E."/>
            <person name="Henrissat B."/>
            <person name="Kohler A."/>
            <person name="Grigoriev I.V."/>
            <person name="Martin F.M."/>
            <person name="Hacquard S."/>
        </authorList>
    </citation>
    <scope>NUCLEOTIDE SEQUENCE [LARGE SCALE GENOMIC DNA]</scope>
    <source>
        <strain evidence="4 5">MPI-CAGE-CH-0241</strain>
    </source>
</reference>
<comment type="caution">
    <text evidence="4">The sequence shown here is derived from an EMBL/GenBank/DDBJ whole genome shotgun (WGS) entry which is preliminary data.</text>
</comment>
<evidence type="ECO:0000256" key="1">
    <source>
        <dbReference type="ARBA" id="ARBA00006141"/>
    </source>
</evidence>
<keyword evidence="5" id="KW-1185">Reference proteome</keyword>
<dbReference type="SMART" id="SM00101">
    <property type="entry name" value="14_3_3"/>
    <property type="match status" value="1"/>
</dbReference>
<dbReference type="EMBL" id="JAGPYM010000040">
    <property type="protein sequence ID" value="KAH6874281.1"/>
    <property type="molecule type" value="Genomic_DNA"/>
</dbReference>
<dbReference type="InterPro" id="IPR023410">
    <property type="entry name" value="14-3-3_domain"/>
</dbReference>
<dbReference type="PIRSF" id="PIRSF000868">
    <property type="entry name" value="14-3-3"/>
    <property type="match status" value="1"/>
</dbReference>
<dbReference type="AlphaFoldDB" id="A0A9P9AFT1"/>
<sequence>MIVDLKTGKRQTFLAHLCEQTGRYDDMVTYVNEVAKAGGELSFEEQRLLSTAHRNVVSSRRASLRIISSIKESEPSCEKHVTAIREYRHKILNELEKFCEDLLAVLDERLIPNAIAGMSKIFYYKMKGDYSRYIAEFGSGEQRDTAIASAQDAYKTATDVAQVELDATHPLRLAVALNFSVFYYEIQNSPNRACHLAQQAIDDAIAELCSLSEESFHDSTLVMQLLCDNLTIWTSSDTDELETRPAAPEMAEEAYVEAPEFVTRGKCD</sequence>
<dbReference type="Proteomes" id="UP000777438">
    <property type="component" value="Unassembled WGS sequence"/>
</dbReference>